<dbReference type="AlphaFoldDB" id="A0A2U8E755"/>
<evidence type="ECO:0000313" key="6">
    <source>
        <dbReference type="Proteomes" id="UP000244896"/>
    </source>
</evidence>
<dbReference type="InterPro" id="IPR044846">
    <property type="entry name" value="GH10"/>
</dbReference>
<dbReference type="InterPro" id="IPR001000">
    <property type="entry name" value="GH10_dom"/>
</dbReference>
<proteinExistence type="predicted"/>
<protein>
    <submittedName>
        <fullName evidence="5">1,4-beta-xylanase</fullName>
    </submittedName>
</protein>
<dbReference type="Gene3D" id="3.20.20.80">
    <property type="entry name" value="Glycosidases"/>
    <property type="match status" value="1"/>
</dbReference>
<evidence type="ECO:0000256" key="1">
    <source>
        <dbReference type="ARBA" id="ARBA00022801"/>
    </source>
</evidence>
<gene>
    <name evidence="5" type="ORF">CKA38_11855</name>
</gene>
<feature type="domain" description="GH10" evidence="4">
    <location>
        <begin position="58"/>
        <end position="433"/>
    </location>
</feature>
<keyword evidence="2" id="KW-0119">Carbohydrate metabolism</keyword>
<reference evidence="5 6" key="1">
    <citation type="journal article" date="2018" name="Syst. Appl. Microbiol.">
        <title>Ereboglobus luteus gen. nov. sp. nov. from cockroach guts, and new insights into the oxygen relationship of the genera Opitutus and Didymococcus (Verrucomicrobia: Opitutaceae).</title>
        <authorList>
            <person name="Tegtmeier D."/>
            <person name="Belitz A."/>
            <person name="Radek R."/>
            <person name="Heimerl T."/>
            <person name="Brune A."/>
        </authorList>
    </citation>
    <scope>NUCLEOTIDE SEQUENCE [LARGE SCALE GENOMIC DNA]</scope>
    <source>
        <strain evidence="5 6">Ho45</strain>
    </source>
</reference>
<dbReference type="SMART" id="SM00633">
    <property type="entry name" value="Glyco_10"/>
    <property type="match status" value="1"/>
</dbReference>
<keyword evidence="5" id="KW-0858">Xylan degradation</keyword>
<dbReference type="Pfam" id="PF00331">
    <property type="entry name" value="Glyco_hydro_10"/>
    <property type="match status" value="1"/>
</dbReference>
<sequence>MSPAYWEQWNPKVQEKIDRDIDKNRKADAIIKLPRVIPAGADIKIEQVTHDFVFGAHIFNFNQLGTPERNRKYKELYGSLFNSATVPFYWKKFEMQPGKPRFKGEIRDTEAYWNEVTQNGDPKKQPHWRRPATDPIVEFCESKGVRMLGHPLVWGIKSWHHPEWLFTRFCPEDEKEKIKRIGGAKNLHKLPVAEIEKMLPVYTSELNRHMERRIAEIAKYYGNRLQSWDVVNESVKDFKGTSVTGNAVCSSAYGVLLPGDYTHKAYAIADRVFPKSVLFNINETTTRSDERYLEQVMDLRKNGSRIDILGVQFHLFNPQHGLDIAEGKQLKSPKYPVWPDQIWTRMDTLSKADLPIHLSEITITAPGDDARGQEIQAIMARNLYRMWFSIKNMMGITWWNVVDGCGVRGEPTTTGLFTRDMQPKPSFHALNQLINHEWKTNMTIKNPGTGTAAFRGFKGKYKITWRDASGRDRTATFHLKTDGDSVTLE</sequence>
<dbReference type="PROSITE" id="PS51760">
    <property type="entry name" value="GH10_2"/>
    <property type="match status" value="1"/>
</dbReference>
<dbReference type="EMBL" id="CP023004">
    <property type="protein sequence ID" value="AWI10666.1"/>
    <property type="molecule type" value="Genomic_DNA"/>
</dbReference>
<keyword evidence="5" id="KW-0326">Glycosidase</keyword>
<dbReference type="PANTHER" id="PTHR31490">
    <property type="entry name" value="GLYCOSYL HYDROLASE"/>
    <property type="match status" value="1"/>
</dbReference>
<evidence type="ECO:0000256" key="3">
    <source>
        <dbReference type="ARBA" id="ARBA00023326"/>
    </source>
</evidence>
<evidence type="ECO:0000256" key="2">
    <source>
        <dbReference type="ARBA" id="ARBA00023277"/>
    </source>
</evidence>
<keyword evidence="6" id="KW-1185">Reference proteome</keyword>
<name>A0A2U8E755_9BACT</name>
<evidence type="ECO:0000259" key="4">
    <source>
        <dbReference type="PROSITE" id="PS51760"/>
    </source>
</evidence>
<evidence type="ECO:0000313" key="5">
    <source>
        <dbReference type="EMBL" id="AWI10666.1"/>
    </source>
</evidence>
<dbReference type="InterPro" id="IPR017853">
    <property type="entry name" value="GH"/>
</dbReference>
<organism evidence="5 6">
    <name type="scientific">Ereboglobus luteus</name>
    <dbReference type="NCBI Taxonomy" id="1796921"/>
    <lineage>
        <taxon>Bacteria</taxon>
        <taxon>Pseudomonadati</taxon>
        <taxon>Verrucomicrobiota</taxon>
        <taxon>Opitutia</taxon>
        <taxon>Opitutales</taxon>
        <taxon>Opitutaceae</taxon>
        <taxon>Ereboglobus</taxon>
    </lineage>
</organism>
<dbReference type="Proteomes" id="UP000244896">
    <property type="component" value="Chromosome"/>
</dbReference>
<dbReference type="OrthoDB" id="9809277at2"/>
<dbReference type="PANTHER" id="PTHR31490:SF1">
    <property type="entry name" value="ENDO-1,4-BETA-XYLANASE 1"/>
    <property type="match status" value="1"/>
</dbReference>
<dbReference type="GO" id="GO:0004553">
    <property type="term" value="F:hydrolase activity, hydrolyzing O-glycosyl compounds"/>
    <property type="evidence" value="ECO:0007669"/>
    <property type="project" value="InterPro"/>
</dbReference>
<dbReference type="GO" id="GO:0045493">
    <property type="term" value="P:xylan catabolic process"/>
    <property type="evidence" value="ECO:0007669"/>
    <property type="project" value="UniProtKB-KW"/>
</dbReference>
<accession>A0A2U8E755</accession>
<dbReference type="KEGG" id="elut:CKA38_11855"/>
<keyword evidence="1 5" id="KW-0378">Hydrolase</keyword>
<keyword evidence="3" id="KW-0624">Polysaccharide degradation</keyword>
<dbReference type="SUPFAM" id="SSF51445">
    <property type="entry name" value="(Trans)glycosidases"/>
    <property type="match status" value="1"/>
</dbReference>